<name>A0ACC2EET1_DIPCM</name>
<evidence type="ECO:0000313" key="2">
    <source>
        <dbReference type="Proteomes" id="UP001162992"/>
    </source>
</evidence>
<organism evidence="1 2">
    <name type="scientific">Diphasiastrum complanatum</name>
    <name type="common">Issler's clubmoss</name>
    <name type="synonym">Lycopodium complanatum</name>
    <dbReference type="NCBI Taxonomy" id="34168"/>
    <lineage>
        <taxon>Eukaryota</taxon>
        <taxon>Viridiplantae</taxon>
        <taxon>Streptophyta</taxon>
        <taxon>Embryophyta</taxon>
        <taxon>Tracheophyta</taxon>
        <taxon>Lycopodiopsida</taxon>
        <taxon>Lycopodiales</taxon>
        <taxon>Lycopodiaceae</taxon>
        <taxon>Lycopodioideae</taxon>
        <taxon>Diphasiastrum</taxon>
    </lineage>
</organism>
<sequence length="254" mass="29254">MWTKVLSARGQDVEAHAKYFAGALSAVFHPQNPYVPTFRCDVRYFEIEGGNGWFGGGADLTPCYLFEEDGHGFHSFYKHICSKYGSTLYAKSKAACDNYFFLPSRKEYRGIGGIFFDDLEKLEDDGRTFHHSKEGYMDESARIKTKRQSLEAVFCFVREVAEGFLLSYLPILEKRRGIKYGERERQWQLLRRGRYVEFNLLYDRGVKFGLDGGRIESIMVSAPPLVAWKYDIKPEPNSAESMLVDVLTNPRDWA</sequence>
<gene>
    <name evidence="1" type="ORF">O6H91_02G036800</name>
</gene>
<protein>
    <submittedName>
        <fullName evidence="1">Uncharacterized protein</fullName>
    </submittedName>
</protein>
<comment type="caution">
    <text evidence="1">The sequence shown here is derived from an EMBL/GenBank/DDBJ whole genome shotgun (WGS) entry which is preliminary data.</text>
</comment>
<accession>A0ACC2EET1</accession>
<proteinExistence type="predicted"/>
<evidence type="ECO:0000313" key="1">
    <source>
        <dbReference type="EMBL" id="KAJ7564857.1"/>
    </source>
</evidence>
<keyword evidence="2" id="KW-1185">Reference proteome</keyword>
<dbReference type="Proteomes" id="UP001162992">
    <property type="component" value="Chromosome 2"/>
</dbReference>
<dbReference type="EMBL" id="CM055093">
    <property type="protein sequence ID" value="KAJ7564857.1"/>
    <property type="molecule type" value="Genomic_DNA"/>
</dbReference>
<reference evidence="2" key="1">
    <citation type="journal article" date="2024" name="Proc. Natl. Acad. Sci. U.S.A.">
        <title>Extraordinary preservation of gene collinearity over three hundred million years revealed in homosporous lycophytes.</title>
        <authorList>
            <person name="Li C."/>
            <person name="Wickell D."/>
            <person name="Kuo L.Y."/>
            <person name="Chen X."/>
            <person name="Nie B."/>
            <person name="Liao X."/>
            <person name="Peng D."/>
            <person name="Ji J."/>
            <person name="Jenkins J."/>
            <person name="Williams M."/>
            <person name="Shu S."/>
            <person name="Plott C."/>
            <person name="Barry K."/>
            <person name="Rajasekar S."/>
            <person name="Grimwood J."/>
            <person name="Han X."/>
            <person name="Sun S."/>
            <person name="Hou Z."/>
            <person name="He W."/>
            <person name="Dai G."/>
            <person name="Sun C."/>
            <person name="Schmutz J."/>
            <person name="Leebens-Mack J.H."/>
            <person name="Li F.W."/>
            <person name="Wang L."/>
        </authorList>
    </citation>
    <scope>NUCLEOTIDE SEQUENCE [LARGE SCALE GENOMIC DNA]</scope>
    <source>
        <strain evidence="2">cv. PW_Plant_1</strain>
    </source>
</reference>